<dbReference type="RefSeq" id="XP_065825851.1">
    <property type="nucleotide sequence ID" value="XM_065969779.1"/>
</dbReference>
<evidence type="ECO:0000256" key="2">
    <source>
        <dbReference type="ARBA" id="ARBA00009836"/>
    </source>
</evidence>
<comment type="similarity">
    <text evidence="2">Belongs to the KptA/TPT1 family.</text>
</comment>
<feature type="compositionally biased region" description="Polar residues" evidence="7">
    <location>
        <begin position="129"/>
        <end position="147"/>
    </location>
</feature>
<keyword evidence="9" id="KW-1185">Reference proteome</keyword>
<dbReference type="GO" id="GO:0006388">
    <property type="term" value="P:tRNA splicing, via endonucleolytic cleavage and ligation"/>
    <property type="evidence" value="ECO:0007669"/>
    <property type="project" value="TreeGrafter"/>
</dbReference>
<feature type="compositionally biased region" description="Polar residues" evidence="7">
    <location>
        <begin position="105"/>
        <end position="121"/>
    </location>
</feature>
<reference evidence="8" key="2">
    <citation type="submission" date="2024-02" db="EMBL/GenBank/DDBJ databases">
        <title>Comparative genomics of Cryptococcus and Kwoniella reveals pathogenesis evolution and contrasting modes of karyotype evolution via chromosome fusion or intercentromeric recombination.</title>
        <authorList>
            <person name="Coelho M.A."/>
            <person name="David-Palma M."/>
            <person name="Shea T."/>
            <person name="Bowers K."/>
            <person name="McGinley-Smith S."/>
            <person name="Mohammad A.W."/>
            <person name="Gnirke A."/>
            <person name="Yurkov A.M."/>
            <person name="Nowrousian M."/>
            <person name="Sun S."/>
            <person name="Cuomo C.A."/>
            <person name="Heitman J."/>
        </authorList>
    </citation>
    <scope>NUCLEOTIDE SEQUENCE</scope>
    <source>
        <strain evidence="8">CBS 10117</strain>
    </source>
</reference>
<feature type="compositionally biased region" description="Basic and acidic residues" evidence="7">
    <location>
        <begin position="227"/>
        <end position="236"/>
    </location>
</feature>
<dbReference type="InterPro" id="IPR042080">
    <property type="entry name" value="RNA_2'-PTrans_N"/>
</dbReference>
<name>A0AAJ8MKJ7_9TREE</name>
<evidence type="ECO:0000256" key="5">
    <source>
        <dbReference type="ARBA" id="ARBA00023027"/>
    </source>
</evidence>
<evidence type="ECO:0000313" key="8">
    <source>
        <dbReference type="EMBL" id="WWC65571.1"/>
    </source>
</evidence>
<feature type="region of interest" description="Disordered" evidence="7">
    <location>
        <begin position="73"/>
        <end position="171"/>
    </location>
</feature>
<dbReference type="Pfam" id="PF01885">
    <property type="entry name" value="PTS_2-RNA"/>
    <property type="match status" value="2"/>
</dbReference>
<dbReference type="InterPro" id="IPR042081">
    <property type="entry name" value="RNA_2'-PTrans_C"/>
</dbReference>
<keyword evidence="4" id="KW-0808">Transferase</keyword>
<evidence type="ECO:0000256" key="7">
    <source>
        <dbReference type="SAM" id="MobiDB-lite"/>
    </source>
</evidence>
<dbReference type="EMBL" id="CP144540">
    <property type="protein sequence ID" value="WWC65571.1"/>
    <property type="molecule type" value="Genomic_DNA"/>
</dbReference>
<protein>
    <recommendedName>
        <fullName evidence="3">2'-phosphotransferase</fullName>
        <ecNumber evidence="3">2.7.1.160</ecNumber>
    </recommendedName>
</protein>
<sequence>MPRPPESPDVKASKGLAYILRHGAEKEGLSIRSDGYIRLADVLARPKMREVDVEMVLRLVSENAKQRFQLVYGYDPSPPRPPQLKKGQTPKKVRPAPSKVMSLKENATSPSDGATITNSVQGAKEEMRTNSVGTIAIPSQNESSSGSIKDASEEQQQQSAQGQVQGQGQDAAEIDDLRSTLSKATIQGQKPNGNGVQDGHGFIELPLVALPIPEPSTSLTDSIGSEKQAESKDDARPKGEYFIRATQGHSINLESTAHLEELQNDEEGRRKAGVMVHGTRAELLNVLKSNGLSKMSRQHIHLAPSHSGAIVPRPNSTLYIYLSLATLAENKIPVYVSANGVVLTPGDKDGVVHKELWRKVVVAQKGTRRVVWEDGKEVERVEREGEEGI</sequence>
<dbReference type="SUPFAM" id="SSF56399">
    <property type="entry name" value="ADP-ribosylation"/>
    <property type="match status" value="2"/>
</dbReference>
<feature type="compositionally biased region" description="Low complexity" evidence="7">
    <location>
        <begin position="154"/>
        <end position="171"/>
    </location>
</feature>
<dbReference type="PANTHER" id="PTHR12684">
    <property type="entry name" value="PUTATIVE PHOSPHOTRANSFERASE"/>
    <property type="match status" value="1"/>
</dbReference>
<feature type="compositionally biased region" description="Polar residues" evidence="7">
    <location>
        <begin position="216"/>
        <end position="225"/>
    </location>
</feature>
<dbReference type="GeneID" id="28971184"/>
<comment type="function">
    <text evidence="1">Catalyzes the last step of tRNA splicing, the transfer of the splice junction 2'-phosphate from ligated tRNA to NAD to produce ADP-ribose 1''-2'' cyclic phosphate.</text>
</comment>
<evidence type="ECO:0000256" key="4">
    <source>
        <dbReference type="ARBA" id="ARBA00022679"/>
    </source>
</evidence>
<comment type="catalytic activity">
    <reaction evidence="6">
        <text>2'-phospho-[ligated tRNA] + NAD(+) = mature tRNA + ADP-alpha-D-ribose 1'',2''-cyclic phosphate + nicotinamide</text>
        <dbReference type="Rhea" id="RHEA:23324"/>
        <dbReference type="Rhea" id="RHEA-COMP:11106"/>
        <dbReference type="Rhea" id="RHEA-COMP:11107"/>
        <dbReference type="ChEBI" id="CHEBI:17154"/>
        <dbReference type="ChEBI" id="CHEBI:57540"/>
        <dbReference type="ChEBI" id="CHEBI:76596"/>
        <dbReference type="ChEBI" id="CHEBI:82883"/>
        <dbReference type="ChEBI" id="CHEBI:85027"/>
        <dbReference type="EC" id="2.7.1.160"/>
    </reaction>
</comment>
<accession>A0AAJ8MKJ7</accession>
<evidence type="ECO:0000256" key="3">
    <source>
        <dbReference type="ARBA" id="ARBA00012007"/>
    </source>
</evidence>
<dbReference type="GO" id="GO:0000215">
    <property type="term" value="F:tRNA 2'-phosphotransferase activity"/>
    <property type="evidence" value="ECO:0007669"/>
    <property type="project" value="UniProtKB-EC"/>
</dbReference>
<dbReference type="Proteomes" id="UP000078595">
    <property type="component" value="Chromosome 11"/>
</dbReference>
<dbReference type="Gene3D" id="3.20.170.30">
    <property type="match status" value="1"/>
</dbReference>
<gene>
    <name evidence="8" type="ORF">I303_108189</name>
</gene>
<evidence type="ECO:0000256" key="6">
    <source>
        <dbReference type="ARBA" id="ARBA00047949"/>
    </source>
</evidence>
<organism evidence="8 9">
    <name type="scientific">Kwoniella dejecticola CBS 10117</name>
    <dbReference type="NCBI Taxonomy" id="1296121"/>
    <lineage>
        <taxon>Eukaryota</taxon>
        <taxon>Fungi</taxon>
        <taxon>Dikarya</taxon>
        <taxon>Basidiomycota</taxon>
        <taxon>Agaricomycotina</taxon>
        <taxon>Tremellomycetes</taxon>
        <taxon>Tremellales</taxon>
        <taxon>Cryptococcaceae</taxon>
        <taxon>Kwoniella</taxon>
    </lineage>
</organism>
<evidence type="ECO:0000313" key="9">
    <source>
        <dbReference type="Proteomes" id="UP000078595"/>
    </source>
</evidence>
<reference evidence="8" key="1">
    <citation type="submission" date="2013-07" db="EMBL/GenBank/DDBJ databases">
        <authorList>
            <consortium name="The Broad Institute Genome Sequencing Platform"/>
            <person name="Cuomo C."/>
            <person name="Litvintseva A."/>
            <person name="Chen Y."/>
            <person name="Heitman J."/>
            <person name="Sun S."/>
            <person name="Springer D."/>
            <person name="Dromer F."/>
            <person name="Young S.K."/>
            <person name="Zeng Q."/>
            <person name="Gargeya S."/>
            <person name="Fitzgerald M."/>
            <person name="Abouelleil A."/>
            <person name="Alvarado L."/>
            <person name="Berlin A.M."/>
            <person name="Chapman S.B."/>
            <person name="Dewar J."/>
            <person name="Goldberg J."/>
            <person name="Griggs A."/>
            <person name="Gujja S."/>
            <person name="Hansen M."/>
            <person name="Howarth C."/>
            <person name="Imamovic A."/>
            <person name="Larimer J."/>
            <person name="McCowan C."/>
            <person name="Murphy C."/>
            <person name="Pearson M."/>
            <person name="Priest M."/>
            <person name="Roberts A."/>
            <person name="Saif S."/>
            <person name="Shea T."/>
            <person name="Sykes S."/>
            <person name="Wortman J."/>
            <person name="Nusbaum C."/>
            <person name="Birren B."/>
        </authorList>
    </citation>
    <scope>NUCLEOTIDE SEQUENCE</scope>
    <source>
        <strain evidence="8">CBS 10117</strain>
    </source>
</reference>
<proteinExistence type="inferred from homology"/>
<keyword evidence="5" id="KW-0520">NAD</keyword>
<dbReference type="KEGG" id="kdj:28971184"/>
<dbReference type="EC" id="2.7.1.160" evidence="3"/>
<dbReference type="InterPro" id="IPR002745">
    <property type="entry name" value="Ptrans_KptA/Tpt1"/>
</dbReference>
<dbReference type="AlphaFoldDB" id="A0AAJ8MKJ7"/>
<dbReference type="Gene3D" id="1.10.10.970">
    <property type="entry name" value="RNA 2'-phosphotransferase, Tpt1/KptA family, N-terminal domain"/>
    <property type="match status" value="1"/>
</dbReference>
<dbReference type="PANTHER" id="PTHR12684:SF2">
    <property type="entry name" value="TRNA 2'-PHOSPHOTRANSFERASE 1"/>
    <property type="match status" value="1"/>
</dbReference>
<feature type="region of interest" description="Disordered" evidence="7">
    <location>
        <begin position="216"/>
        <end position="236"/>
    </location>
</feature>
<evidence type="ECO:0000256" key="1">
    <source>
        <dbReference type="ARBA" id="ARBA00003343"/>
    </source>
</evidence>